<dbReference type="PANTHER" id="PTHR10683:SF40">
    <property type="entry name" value="FRUCTOSE-6-PHOSPHATE ALDOLASE 1-RELATED"/>
    <property type="match status" value="1"/>
</dbReference>
<dbReference type="Proteomes" id="UP000460221">
    <property type="component" value="Unassembled WGS sequence"/>
</dbReference>
<keyword evidence="1" id="KW-0704">Schiff base</keyword>
<dbReference type="SUPFAM" id="SSF51569">
    <property type="entry name" value="Aldolase"/>
    <property type="match status" value="1"/>
</dbReference>
<reference evidence="2 3" key="1">
    <citation type="submission" date="2019-11" db="EMBL/GenBank/DDBJ databases">
        <authorList>
            <person name="Jiang L.-Q."/>
        </authorList>
    </citation>
    <scope>NUCLEOTIDE SEQUENCE [LARGE SCALE GENOMIC DNA]</scope>
    <source>
        <strain evidence="2 3">YIM 132087</strain>
    </source>
</reference>
<name>A0A7K1FS14_9ACTN</name>
<dbReference type="InterPro" id="IPR001585">
    <property type="entry name" value="TAL/FSA"/>
</dbReference>
<dbReference type="PANTHER" id="PTHR10683">
    <property type="entry name" value="TRANSALDOLASE"/>
    <property type="match status" value="1"/>
</dbReference>
<proteinExistence type="predicted"/>
<dbReference type="Pfam" id="PF00923">
    <property type="entry name" value="TAL_FSA"/>
    <property type="match status" value="1"/>
</dbReference>
<sequence>MDSDARPPEVHPQMMSLYVDSAVRDEVEPLLATGLFRGMTTNPTLLHRAGLTGADLPAVYDWAVAAGSREVFVQAWGADAGAIEASGRKLRELGDATVIKVAATGAGLQAAAKLAADGIPVLVTVVYAVHQAVSAAAAGAQFLAPYVGRMADLGLAGREDTLQMHRILQSSGTGARVLAASVRSTADLVALAAGGVDAFALPVPVCRALLHDAHTETAAAAFDALSAEW</sequence>
<dbReference type="GO" id="GO:0005975">
    <property type="term" value="P:carbohydrate metabolic process"/>
    <property type="evidence" value="ECO:0007669"/>
    <property type="project" value="InterPro"/>
</dbReference>
<comment type="caution">
    <text evidence="2">The sequence shown here is derived from an EMBL/GenBank/DDBJ whole genome shotgun (WGS) entry which is preliminary data.</text>
</comment>
<dbReference type="InterPro" id="IPR013785">
    <property type="entry name" value="Aldolase_TIM"/>
</dbReference>
<organism evidence="2 3">
    <name type="scientific">Nakamurella alba</name>
    <dbReference type="NCBI Taxonomy" id="2665158"/>
    <lineage>
        <taxon>Bacteria</taxon>
        <taxon>Bacillati</taxon>
        <taxon>Actinomycetota</taxon>
        <taxon>Actinomycetes</taxon>
        <taxon>Nakamurellales</taxon>
        <taxon>Nakamurellaceae</taxon>
        <taxon>Nakamurella</taxon>
    </lineage>
</organism>
<accession>A0A7K1FS14</accession>
<protein>
    <submittedName>
        <fullName evidence="2">Transaldolase</fullName>
    </submittedName>
</protein>
<gene>
    <name evidence="2" type="ORF">GIS00_23655</name>
</gene>
<keyword evidence="3" id="KW-1185">Reference proteome</keyword>
<evidence type="ECO:0000313" key="3">
    <source>
        <dbReference type="Proteomes" id="UP000460221"/>
    </source>
</evidence>
<dbReference type="EMBL" id="WLYK01000012">
    <property type="protein sequence ID" value="MTD16935.1"/>
    <property type="molecule type" value="Genomic_DNA"/>
</dbReference>
<evidence type="ECO:0000313" key="2">
    <source>
        <dbReference type="EMBL" id="MTD16935.1"/>
    </source>
</evidence>
<dbReference type="AlphaFoldDB" id="A0A7K1FS14"/>
<evidence type="ECO:0000256" key="1">
    <source>
        <dbReference type="ARBA" id="ARBA00023270"/>
    </source>
</evidence>
<dbReference type="Gene3D" id="3.20.20.70">
    <property type="entry name" value="Aldolase class I"/>
    <property type="match status" value="1"/>
</dbReference>